<dbReference type="PANTHER" id="PTHR40394">
    <property type="entry name" value="LIPOPROTEIN-RELATED"/>
    <property type="match status" value="1"/>
</dbReference>
<dbReference type="RefSeq" id="WP_173578367.1">
    <property type="nucleotide sequence ID" value="NZ_WOSW01000043.1"/>
</dbReference>
<keyword evidence="1" id="KW-0812">Transmembrane</keyword>
<keyword evidence="1" id="KW-1133">Transmembrane helix</keyword>
<protein>
    <submittedName>
        <fullName evidence="2">DUF3341 domain-containing protein</fullName>
    </submittedName>
</protein>
<gene>
    <name evidence="2" type="ORF">GOB84_15355</name>
</gene>
<evidence type="ECO:0000313" key="2">
    <source>
        <dbReference type="EMBL" id="NHO33903.1"/>
    </source>
</evidence>
<dbReference type="PANTHER" id="PTHR40394:SF2">
    <property type="entry name" value="QUINOL:CYTOCHROME C OXIDOREDUCTASE MEMBRANE PROTEIN"/>
    <property type="match status" value="1"/>
</dbReference>
<dbReference type="Pfam" id="PF11821">
    <property type="entry name" value="ActD"/>
    <property type="match status" value="1"/>
</dbReference>
<name>A0ABX0KFL2_9PROT</name>
<keyword evidence="3" id="KW-1185">Reference proteome</keyword>
<sequence length="162" mass="17257">MIIASFATEVGLGKAATDLLSRNVGRVETYLGMEPQNDQEGSVLPAAMLCGGLAGGTGGFLMQVWATTISYPLNIGGRPDFSWPSYVPATFELAVLGAVLTGFIGYFVLAGLPHLYDPVDESDRMRQPMQGGYVLVVYPSDRAAVWNTLSAHAPIGVEETEE</sequence>
<dbReference type="InterPro" id="IPR021776">
    <property type="entry name" value="ActD"/>
</dbReference>
<keyword evidence="1" id="KW-0472">Membrane</keyword>
<proteinExistence type="predicted"/>
<dbReference type="Proteomes" id="UP000615326">
    <property type="component" value="Unassembled WGS sequence"/>
</dbReference>
<feature type="transmembrane region" description="Helical" evidence="1">
    <location>
        <begin position="86"/>
        <end position="109"/>
    </location>
</feature>
<organism evidence="2 3">
    <name type="scientific">Acetobacter fallax</name>
    <dbReference type="NCBI Taxonomy" id="1737473"/>
    <lineage>
        <taxon>Bacteria</taxon>
        <taxon>Pseudomonadati</taxon>
        <taxon>Pseudomonadota</taxon>
        <taxon>Alphaproteobacteria</taxon>
        <taxon>Acetobacterales</taxon>
        <taxon>Acetobacteraceae</taxon>
        <taxon>Acetobacter</taxon>
    </lineage>
</organism>
<evidence type="ECO:0000313" key="3">
    <source>
        <dbReference type="Proteomes" id="UP000615326"/>
    </source>
</evidence>
<accession>A0ABX0KFL2</accession>
<reference evidence="2 3" key="1">
    <citation type="journal article" date="2020" name="Int. J. Syst. Evol. Microbiol.">
        <title>Novel acetic acid bacteria from cider fermentations: Acetobacter conturbans sp. nov. and Acetobacter fallax sp. nov.</title>
        <authorList>
            <person name="Sombolestani A.S."/>
            <person name="Cleenwerck I."/>
            <person name="Cnockaert M."/>
            <person name="Borremans W."/>
            <person name="Wieme A.D."/>
            <person name="De Vuyst L."/>
            <person name="Vandamme P."/>
        </authorList>
    </citation>
    <scope>NUCLEOTIDE SEQUENCE [LARGE SCALE GENOMIC DNA]</scope>
    <source>
        <strain evidence="2 3">LMG 1637</strain>
    </source>
</reference>
<evidence type="ECO:0000256" key="1">
    <source>
        <dbReference type="SAM" id="Phobius"/>
    </source>
</evidence>
<comment type="caution">
    <text evidence="2">The sequence shown here is derived from an EMBL/GenBank/DDBJ whole genome shotgun (WGS) entry which is preliminary data.</text>
</comment>
<feature type="transmembrane region" description="Helical" evidence="1">
    <location>
        <begin position="43"/>
        <end position="66"/>
    </location>
</feature>
<dbReference type="EMBL" id="WOSW01000043">
    <property type="protein sequence ID" value="NHO33903.1"/>
    <property type="molecule type" value="Genomic_DNA"/>
</dbReference>